<evidence type="ECO:0000256" key="1">
    <source>
        <dbReference type="SAM" id="Phobius"/>
    </source>
</evidence>
<accession>A0A2G6E512</accession>
<dbReference type="AlphaFoldDB" id="A0A2G6E512"/>
<evidence type="ECO:0000313" key="2">
    <source>
        <dbReference type="EMBL" id="PID57027.1"/>
    </source>
</evidence>
<sequence length="63" mass="6353">MTLSDRLTERAGIVVHYAGGSAAICFGGVVSLFSLIGWALFGMSLPQGIILSAFGIVPVGGGL</sequence>
<proteinExistence type="predicted"/>
<gene>
    <name evidence="2" type="ORF">CSB45_08875</name>
</gene>
<keyword evidence="1" id="KW-0472">Membrane</keyword>
<reference evidence="2 3" key="1">
    <citation type="submission" date="2017-10" db="EMBL/GenBank/DDBJ databases">
        <title>Novel microbial diversity and functional potential in the marine mammal oral microbiome.</title>
        <authorList>
            <person name="Dudek N.K."/>
            <person name="Sun C.L."/>
            <person name="Burstein D."/>
            <person name="Kantor R.S."/>
            <person name="Aliaga Goltsman D.S."/>
            <person name="Bik E.M."/>
            <person name="Thomas B.C."/>
            <person name="Banfield J.F."/>
            <person name="Relman D.A."/>
        </authorList>
    </citation>
    <scope>NUCLEOTIDE SEQUENCE [LARGE SCALE GENOMIC DNA]</scope>
    <source>
        <strain evidence="2">DOLZORAL124_49_17</strain>
    </source>
</reference>
<name>A0A2G6E512_9BACT</name>
<protein>
    <submittedName>
        <fullName evidence="2">Uncharacterized protein</fullName>
    </submittedName>
</protein>
<organism evidence="2 3">
    <name type="scientific">candidate division KSB3 bacterium</name>
    <dbReference type="NCBI Taxonomy" id="2044937"/>
    <lineage>
        <taxon>Bacteria</taxon>
        <taxon>candidate division KSB3</taxon>
    </lineage>
</organism>
<dbReference type="Proteomes" id="UP000229740">
    <property type="component" value="Unassembled WGS sequence"/>
</dbReference>
<comment type="caution">
    <text evidence="2">The sequence shown here is derived from an EMBL/GenBank/DDBJ whole genome shotgun (WGS) entry which is preliminary data.</text>
</comment>
<keyword evidence="1" id="KW-1133">Transmembrane helix</keyword>
<dbReference type="EMBL" id="PDPS01000029">
    <property type="protein sequence ID" value="PID57027.1"/>
    <property type="molecule type" value="Genomic_DNA"/>
</dbReference>
<evidence type="ECO:0000313" key="3">
    <source>
        <dbReference type="Proteomes" id="UP000229740"/>
    </source>
</evidence>
<feature type="transmembrane region" description="Helical" evidence="1">
    <location>
        <begin position="20"/>
        <end position="41"/>
    </location>
</feature>
<keyword evidence="1" id="KW-0812">Transmembrane</keyword>